<evidence type="ECO:0000313" key="1">
    <source>
        <dbReference type="EMBL" id="SFJ94421.1"/>
    </source>
</evidence>
<proteinExistence type="predicted"/>
<dbReference type="EMBL" id="FOSK01000001">
    <property type="protein sequence ID" value="SFJ94421.1"/>
    <property type="molecule type" value="Genomic_DNA"/>
</dbReference>
<comment type="caution">
    <text evidence="1">The sequence shown here is derived from an EMBL/GenBank/DDBJ whole genome shotgun (WGS) entry which is preliminary data.</text>
</comment>
<dbReference type="RefSeq" id="WP_093516312.1">
    <property type="nucleotide sequence ID" value="NZ_FOSK01000001.1"/>
</dbReference>
<accession>A0A1I3VJW1</accession>
<evidence type="ECO:0008006" key="3">
    <source>
        <dbReference type="Google" id="ProtNLM"/>
    </source>
</evidence>
<dbReference type="Proteomes" id="UP000199598">
    <property type="component" value="Unassembled WGS sequence"/>
</dbReference>
<dbReference type="Gene3D" id="3.40.50.12580">
    <property type="match status" value="1"/>
</dbReference>
<protein>
    <recommendedName>
        <fullName evidence="3">Capsule polysaccharide biosynthesis protein</fullName>
    </recommendedName>
</protein>
<sequence length="458" mass="51765">MHNISKFSDFFYDSNLKKILDKPSGQNNSVLVFDYCGVRDIYSSIDKLAQHLVPYELHFVSTLINRKEWSHLDLLYGNLIKSPPEIWYNPRTQLPAARDGESNKNIPNIDVLIENLKTAVSNGTGLADTNIIRCALDTAYYFSAMAIRVAKPSLVLVWNSFHPLSQIVAAVCKQYGIPIGYLEYGALPGTLSFDFCGQMGESAVVQKSDAFNKLPICKADLTLAEDTLNYFKTTGINRKELPPYRNLSKLVAEKSRGRKVILYAGHNDAASGTFPYTQDTRVHHSPIFKNADEAGRYILSLARNNNWFVLYKPHPLYDRAVELSTGENCLVVSDYNINECIDVADVVATVLSQTSYVALIREKPVVMLGFNHLRHSGAIYQATVIEDVEMQFQSAFAGFELTIKRKMWSDHVARLLKYYLYQHDVYSPDEVPARSLQQLASIIVNTIQENTFEEFKTK</sequence>
<keyword evidence="2" id="KW-1185">Reference proteome</keyword>
<organism evidence="1 2">
    <name type="scientific">Pseudovibrio ascidiaceicola</name>
    <dbReference type="NCBI Taxonomy" id="285279"/>
    <lineage>
        <taxon>Bacteria</taxon>
        <taxon>Pseudomonadati</taxon>
        <taxon>Pseudomonadota</taxon>
        <taxon>Alphaproteobacteria</taxon>
        <taxon>Hyphomicrobiales</taxon>
        <taxon>Stappiaceae</taxon>
        <taxon>Pseudovibrio</taxon>
    </lineage>
</organism>
<name>A0A1I3VJW1_9HYPH</name>
<dbReference type="InterPro" id="IPR043148">
    <property type="entry name" value="TagF_C"/>
</dbReference>
<reference evidence="1 2" key="1">
    <citation type="submission" date="2016-10" db="EMBL/GenBank/DDBJ databases">
        <authorList>
            <person name="Varghese N."/>
            <person name="Submissions S."/>
        </authorList>
    </citation>
    <scope>NUCLEOTIDE SEQUENCE [LARGE SCALE GENOMIC DNA]</scope>
    <source>
        <strain evidence="1 2">DSM 16392</strain>
    </source>
</reference>
<gene>
    <name evidence="1" type="ORF">SAMN04488518_101381</name>
</gene>
<evidence type="ECO:0000313" key="2">
    <source>
        <dbReference type="Proteomes" id="UP000199598"/>
    </source>
</evidence>